<proteinExistence type="predicted"/>
<dbReference type="PANTHER" id="PTHR21090:SF5">
    <property type="entry name" value="PENTAFUNCTIONAL AROM POLYPEPTIDE"/>
    <property type="match status" value="1"/>
</dbReference>
<dbReference type="InterPro" id="IPR036968">
    <property type="entry name" value="Enolpyruvate_Tfrase_sf"/>
</dbReference>
<dbReference type="InterPro" id="IPR001986">
    <property type="entry name" value="Enolpyruvate_Tfrase_dom"/>
</dbReference>
<feature type="domain" description="Enolpyruvate transferase" evidence="2">
    <location>
        <begin position="5"/>
        <end position="125"/>
    </location>
</feature>
<evidence type="ECO:0000313" key="3">
    <source>
        <dbReference type="EMBL" id="MCY1010478.1"/>
    </source>
</evidence>
<keyword evidence="1" id="KW-0808">Transferase</keyword>
<gene>
    <name evidence="3" type="ORF">OV079_33915</name>
</gene>
<dbReference type="InterPro" id="IPR013792">
    <property type="entry name" value="RNA3'P_cycl/enolpyr_Trfase_a/b"/>
</dbReference>
<dbReference type="Pfam" id="PF00275">
    <property type="entry name" value="EPSP_synthase"/>
    <property type="match status" value="1"/>
</dbReference>
<dbReference type="PANTHER" id="PTHR21090">
    <property type="entry name" value="AROM/DEHYDROQUINATE SYNTHASE"/>
    <property type="match status" value="1"/>
</dbReference>
<dbReference type="Gene3D" id="3.65.10.10">
    <property type="entry name" value="Enolpyruvate transferase domain"/>
    <property type="match status" value="1"/>
</dbReference>
<comment type="caution">
    <text evidence="3">The sequence shown here is derived from an EMBL/GenBank/DDBJ whole genome shotgun (WGS) entry which is preliminary data.</text>
</comment>
<dbReference type="GO" id="GO:0003866">
    <property type="term" value="F:3-phosphoshikimate 1-carboxyvinyltransferase activity"/>
    <property type="evidence" value="ECO:0007669"/>
    <property type="project" value="TreeGrafter"/>
</dbReference>
<dbReference type="SUPFAM" id="SSF55205">
    <property type="entry name" value="EPT/RTPC-like"/>
    <property type="match status" value="1"/>
</dbReference>
<dbReference type="AlphaFoldDB" id="A0A9X3EUH7"/>
<sequence length="154" mass="16445">MLAASPVACLVDGSARMRERPMEGLLQARRAQGGDIACRGADALLPCELRGARLRGGEIHLVRPASSRFISALLLAAPLAAAPLRIVREQGSPARPYVDLTLACLRDFGAEAAWVESDVLQVSPAELRGRDHPDCVGKTFPKFFEVLAGLGMVE</sequence>
<organism evidence="3 4">
    <name type="scientific">Nannocystis pusilla</name>
    <dbReference type="NCBI Taxonomy" id="889268"/>
    <lineage>
        <taxon>Bacteria</taxon>
        <taxon>Pseudomonadati</taxon>
        <taxon>Myxococcota</taxon>
        <taxon>Polyangia</taxon>
        <taxon>Nannocystales</taxon>
        <taxon>Nannocystaceae</taxon>
        <taxon>Nannocystis</taxon>
    </lineage>
</organism>
<evidence type="ECO:0000259" key="2">
    <source>
        <dbReference type="Pfam" id="PF00275"/>
    </source>
</evidence>
<name>A0A9X3EUH7_9BACT</name>
<reference evidence="3" key="1">
    <citation type="submission" date="2022-11" db="EMBL/GenBank/DDBJ databases">
        <title>Minimal conservation of predation-associated metabolite biosynthetic gene clusters underscores biosynthetic potential of Myxococcota including descriptions for ten novel species: Archangium lansinium sp. nov., Myxococcus landrumus sp. nov., Nannocystis bai.</title>
        <authorList>
            <person name="Ahearne A."/>
            <person name="Stevens C."/>
            <person name="Phillips K."/>
        </authorList>
    </citation>
    <scope>NUCLEOTIDE SEQUENCE</scope>
    <source>
        <strain evidence="3">Na p29</strain>
    </source>
</reference>
<evidence type="ECO:0000313" key="4">
    <source>
        <dbReference type="Proteomes" id="UP001150924"/>
    </source>
</evidence>
<dbReference type="GO" id="GO:0009423">
    <property type="term" value="P:chorismate biosynthetic process"/>
    <property type="evidence" value="ECO:0007669"/>
    <property type="project" value="TreeGrafter"/>
</dbReference>
<keyword evidence="4" id="KW-1185">Reference proteome</keyword>
<accession>A0A9X3EUH7</accession>
<evidence type="ECO:0000256" key="1">
    <source>
        <dbReference type="ARBA" id="ARBA00022679"/>
    </source>
</evidence>
<protein>
    <recommendedName>
        <fullName evidence="2">Enolpyruvate transferase domain-containing protein</fullName>
    </recommendedName>
</protein>
<dbReference type="EMBL" id="JAPNKE010000002">
    <property type="protein sequence ID" value="MCY1010478.1"/>
    <property type="molecule type" value="Genomic_DNA"/>
</dbReference>
<dbReference type="Proteomes" id="UP001150924">
    <property type="component" value="Unassembled WGS sequence"/>
</dbReference>